<dbReference type="EMBL" id="JAGSOV010000086">
    <property type="protein sequence ID" value="MCO1660560.1"/>
    <property type="molecule type" value="Genomic_DNA"/>
</dbReference>
<feature type="transmembrane region" description="Helical" evidence="2">
    <location>
        <begin position="42"/>
        <end position="62"/>
    </location>
</feature>
<keyword evidence="2" id="KW-0812">Transmembrane</keyword>
<feature type="region of interest" description="Disordered" evidence="1">
    <location>
        <begin position="65"/>
        <end position="143"/>
    </location>
</feature>
<keyword evidence="4" id="KW-1185">Reference proteome</keyword>
<sequence length="223" mass="24409">MRSRDRRTADFLQLVTVTAAALVGGLLGMFALAIGYGLPRPGLMLFVVMVVTVLAALTIGSLQTSPSRRLRGPVQPPPSSPPPPGRRTPPRPWPPVFGLDTSRPQDTPWYDDEPAASRRPDTTTRTPRFAPIRSPQPPPDIRPPAHQAYAVPNAARTSRPPVRRIVQCAECGDFDVDVRRGAGDELIFTCLRRHHEWTWARGRPWPATVVRPAAAPVDGTDTA</sequence>
<feature type="compositionally biased region" description="Pro residues" evidence="1">
    <location>
        <begin position="74"/>
        <end position="95"/>
    </location>
</feature>
<evidence type="ECO:0000313" key="4">
    <source>
        <dbReference type="Proteomes" id="UP001165283"/>
    </source>
</evidence>
<name>A0ABT1ACB8_9PSEU</name>
<organism evidence="3 4">
    <name type="scientific">Pseudonocardia humida</name>
    <dbReference type="NCBI Taxonomy" id="2800819"/>
    <lineage>
        <taxon>Bacteria</taxon>
        <taxon>Bacillati</taxon>
        <taxon>Actinomycetota</taxon>
        <taxon>Actinomycetes</taxon>
        <taxon>Pseudonocardiales</taxon>
        <taxon>Pseudonocardiaceae</taxon>
        <taxon>Pseudonocardia</taxon>
    </lineage>
</organism>
<evidence type="ECO:0000313" key="3">
    <source>
        <dbReference type="EMBL" id="MCO1660560.1"/>
    </source>
</evidence>
<comment type="caution">
    <text evidence="3">The sequence shown here is derived from an EMBL/GenBank/DDBJ whole genome shotgun (WGS) entry which is preliminary data.</text>
</comment>
<feature type="transmembrane region" description="Helical" evidence="2">
    <location>
        <begin position="12"/>
        <end position="36"/>
    </location>
</feature>
<protein>
    <submittedName>
        <fullName evidence="3">Uncharacterized protein</fullName>
    </submittedName>
</protein>
<evidence type="ECO:0000256" key="1">
    <source>
        <dbReference type="SAM" id="MobiDB-lite"/>
    </source>
</evidence>
<evidence type="ECO:0000256" key="2">
    <source>
        <dbReference type="SAM" id="Phobius"/>
    </source>
</evidence>
<dbReference type="Proteomes" id="UP001165283">
    <property type="component" value="Unassembled WGS sequence"/>
</dbReference>
<keyword evidence="2" id="KW-1133">Transmembrane helix</keyword>
<feature type="compositionally biased region" description="Low complexity" evidence="1">
    <location>
        <begin position="123"/>
        <end position="133"/>
    </location>
</feature>
<keyword evidence="2" id="KW-0472">Membrane</keyword>
<accession>A0ABT1ACB8</accession>
<reference evidence="3" key="1">
    <citation type="submission" date="2021-04" db="EMBL/GenBank/DDBJ databases">
        <title>Pseudonocardia sp. nov., isolated from sandy soil of mangrove forest.</title>
        <authorList>
            <person name="Zan Z."/>
            <person name="Huang R."/>
            <person name="Liu W."/>
        </authorList>
    </citation>
    <scope>NUCLEOTIDE SEQUENCE</scope>
    <source>
        <strain evidence="3">S2-4</strain>
    </source>
</reference>
<gene>
    <name evidence="3" type="ORF">KDL28_36470</name>
</gene>
<proteinExistence type="predicted"/>
<dbReference type="RefSeq" id="WP_252446088.1">
    <property type="nucleotide sequence ID" value="NZ_JAGSOV010000086.1"/>
</dbReference>